<dbReference type="Proteomes" id="UP001075354">
    <property type="component" value="Chromosome 14"/>
</dbReference>
<evidence type="ECO:0000259" key="3">
    <source>
        <dbReference type="PROSITE" id="PS50035"/>
    </source>
</evidence>
<dbReference type="AlphaFoldDB" id="A0AAV7X3K2"/>
<dbReference type="Gene3D" id="3.30.870.10">
    <property type="entry name" value="Endonuclease Chain A"/>
    <property type="match status" value="2"/>
</dbReference>
<dbReference type="InterPro" id="IPR050874">
    <property type="entry name" value="Diverse_PLD-related"/>
</dbReference>
<keyword evidence="2" id="KW-1133">Transmembrane helix</keyword>
<dbReference type="SMART" id="SM00155">
    <property type="entry name" value="PLDc"/>
    <property type="match status" value="2"/>
</dbReference>
<dbReference type="EMBL" id="JAPTSV010000014">
    <property type="protein sequence ID" value="KAJ1520498.1"/>
    <property type="molecule type" value="Genomic_DNA"/>
</dbReference>
<keyword evidence="2" id="KW-0812">Transmembrane</keyword>
<evidence type="ECO:0000313" key="4">
    <source>
        <dbReference type="EMBL" id="KAJ1520498.1"/>
    </source>
</evidence>
<sequence length="518" mass="58714">MKITLGQDQKQVASSKKLSSVADDEEQWGSRFLMRSEEDLSMPHHPHNSKWSSRGWCKPAYIPISIILVMIVLVVLLPLLEQSEHWNEKIKLDYGPLSCQNTCMISLVESIPEGLTYSPGAPKFPSTFDVWDNLINISQSSIEIAALYFTLRGADVYPHPSAHEGEEIFSKLMDASMERNIKLRIAQNAPSRDMPGTDTEELEKRGLAEVRSVNFAKLLGSGVLHTKFWIVDRKHVYLGSANMDWRSLTQVKEMGAVLYDCPCVADDILKIFNVYWDLGKENAVIPPKWPDSYSTMFNMATPLNISLNGTQANTFLSSSPPQFSPAGRSEDVDTIVNLIESAEKFVYISVMDYIPMMIYSARPKFWPVFNDALLHAAINNKVRLRLLISSWNHTRKAEIQFLRSLQDINESYKHVSIEVKLFKVPASPDQQKIPFSRVNHNKYMVTDNAAYIGTSNWSGDYFVDTAGVGLVVKPSVSNRKQNPLPLRDQLQSVFERDWNSPYARNLSQLSSEEFSSFE</sequence>
<reference evidence="4" key="1">
    <citation type="submission" date="2022-12" db="EMBL/GenBank/DDBJ databases">
        <title>Chromosome-level genome assembly of the bean flower thrips Megalurothrips usitatus.</title>
        <authorList>
            <person name="Ma L."/>
            <person name="Liu Q."/>
            <person name="Li H."/>
            <person name="Cai W."/>
        </authorList>
    </citation>
    <scope>NUCLEOTIDE SEQUENCE</scope>
    <source>
        <strain evidence="4">Cailab_2022a</strain>
    </source>
</reference>
<dbReference type="PANTHER" id="PTHR10185:SF17">
    <property type="entry name" value="GM01519P-RELATED"/>
    <property type="match status" value="1"/>
</dbReference>
<dbReference type="PROSITE" id="PS50035">
    <property type="entry name" value="PLD"/>
    <property type="match status" value="2"/>
</dbReference>
<dbReference type="InterPro" id="IPR001736">
    <property type="entry name" value="PLipase_D/transphosphatidylase"/>
</dbReference>
<dbReference type="GO" id="GO:0003824">
    <property type="term" value="F:catalytic activity"/>
    <property type="evidence" value="ECO:0007669"/>
    <property type="project" value="InterPro"/>
</dbReference>
<dbReference type="CDD" id="cd09107">
    <property type="entry name" value="PLDc_vPLD3_4_5_like_2"/>
    <property type="match status" value="1"/>
</dbReference>
<organism evidence="4 5">
    <name type="scientific">Megalurothrips usitatus</name>
    <name type="common">bean blossom thrips</name>
    <dbReference type="NCBI Taxonomy" id="439358"/>
    <lineage>
        <taxon>Eukaryota</taxon>
        <taxon>Metazoa</taxon>
        <taxon>Ecdysozoa</taxon>
        <taxon>Arthropoda</taxon>
        <taxon>Hexapoda</taxon>
        <taxon>Insecta</taxon>
        <taxon>Pterygota</taxon>
        <taxon>Neoptera</taxon>
        <taxon>Paraneoptera</taxon>
        <taxon>Thysanoptera</taxon>
        <taxon>Terebrantia</taxon>
        <taxon>Thripoidea</taxon>
        <taxon>Thripidae</taxon>
        <taxon>Megalurothrips</taxon>
    </lineage>
</organism>
<dbReference type="InterPro" id="IPR032803">
    <property type="entry name" value="PLDc_3"/>
</dbReference>
<evidence type="ECO:0000256" key="1">
    <source>
        <dbReference type="ARBA" id="ARBA00008664"/>
    </source>
</evidence>
<keyword evidence="5" id="KW-1185">Reference proteome</keyword>
<dbReference type="CDD" id="cd09106">
    <property type="entry name" value="PLDc_vPLD3_4_5_like_1"/>
    <property type="match status" value="1"/>
</dbReference>
<feature type="transmembrane region" description="Helical" evidence="2">
    <location>
        <begin position="60"/>
        <end position="80"/>
    </location>
</feature>
<feature type="domain" description="PLD phosphodiesterase" evidence="3">
    <location>
        <begin position="435"/>
        <end position="461"/>
    </location>
</feature>
<dbReference type="Pfam" id="PF13918">
    <property type="entry name" value="PLDc_3"/>
    <property type="match status" value="1"/>
</dbReference>
<dbReference type="SUPFAM" id="SSF56024">
    <property type="entry name" value="Phospholipase D/nuclease"/>
    <property type="match status" value="2"/>
</dbReference>
<name>A0AAV7X3K2_9NEOP</name>
<proteinExistence type="inferred from homology"/>
<keyword evidence="2" id="KW-0472">Membrane</keyword>
<dbReference type="PANTHER" id="PTHR10185">
    <property type="entry name" value="PHOSPHOLIPASE D - RELATED"/>
    <property type="match status" value="1"/>
</dbReference>
<feature type="domain" description="PLD phosphodiesterase" evidence="3">
    <location>
        <begin position="220"/>
        <end position="247"/>
    </location>
</feature>
<gene>
    <name evidence="4" type="ORF">ONE63_003623</name>
</gene>
<evidence type="ECO:0000256" key="2">
    <source>
        <dbReference type="SAM" id="Phobius"/>
    </source>
</evidence>
<dbReference type="Pfam" id="PF00614">
    <property type="entry name" value="PLDc"/>
    <property type="match status" value="1"/>
</dbReference>
<protein>
    <recommendedName>
        <fullName evidence="3">PLD phosphodiesterase domain-containing protein</fullName>
    </recommendedName>
</protein>
<evidence type="ECO:0000313" key="5">
    <source>
        <dbReference type="Proteomes" id="UP001075354"/>
    </source>
</evidence>
<comment type="similarity">
    <text evidence="1">Belongs to the phospholipase D family.</text>
</comment>
<accession>A0AAV7X3K2</accession>
<comment type="caution">
    <text evidence="4">The sequence shown here is derived from an EMBL/GenBank/DDBJ whole genome shotgun (WGS) entry which is preliminary data.</text>
</comment>